<dbReference type="InterPro" id="IPR001845">
    <property type="entry name" value="HTH_ArsR_DNA-bd_dom"/>
</dbReference>
<evidence type="ECO:0000256" key="1">
    <source>
        <dbReference type="ARBA" id="ARBA00023015"/>
    </source>
</evidence>
<dbReference type="GO" id="GO:0003700">
    <property type="term" value="F:DNA-binding transcription factor activity"/>
    <property type="evidence" value="ECO:0007669"/>
    <property type="project" value="InterPro"/>
</dbReference>
<keyword evidence="3" id="KW-0804">Transcription</keyword>
<evidence type="ECO:0000313" key="5">
    <source>
        <dbReference type="EMBL" id="HHS29687.1"/>
    </source>
</evidence>
<dbReference type="InterPro" id="IPR051081">
    <property type="entry name" value="HTH_MetalResp_TranReg"/>
</dbReference>
<name>A0A7V6A3Q2_9BACT</name>
<evidence type="ECO:0000256" key="3">
    <source>
        <dbReference type="ARBA" id="ARBA00023163"/>
    </source>
</evidence>
<comment type="caution">
    <text evidence="5">The sequence shown here is derived from an EMBL/GenBank/DDBJ whole genome shotgun (WGS) entry which is preliminary data.</text>
</comment>
<dbReference type="PROSITE" id="PS50987">
    <property type="entry name" value="HTH_ARSR_2"/>
    <property type="match status" value="1"/>
</dbReference>
<dbReference type="InterPro" id="IPR036390">
    <property type="entry name" value="WH_DNA-bd_sf"/>
</dbReference>
<evidence type="ECO:0000259" key="4">
    <source>
        <dbReference type="PROSITE" id="PS50987"/>
    </source>
</evidence>
<dbReference type="NCBIfam" id="NF033788">
    <property type="entry name" value="HTH_metalloreg"/>
    <property type="match status" value="1"/>
</dbReference>
<gene>
    <name evidence="5" type="ORF">ENV52_08310</name>
</gene>
<dbReference type="PANTHER" id="PTHR33154:SF33">
    <property type="entry name" value="TRANSCRIPTIONAL REPRESSOR SDPR"/>
    <property type="match status" value="1"/>
</dbReference>
<dbReference type="AlphaFoldDB" id="A0A7V6A3Q2"/>
<protein>
    <submittedName>
        <fullName evidence="5">Transcriptional regulator</fullName>
    </submittedName>
</protein>
<proteinExistence type="predicted"/>
<keyword evidence="2" id="KW-0238">DNA-binding</keyword>
<dbReference type="EMBL" id="DTGR01000135">
    <property type="protein sequence ID" value="HHS29687.1"/>
    <property type="molecule type" value="Genomic_DNA"/>
</dbReference>
<dbReference type="SUPFAM" id="SSF46785">
    <property type="entry name" value="Winged helix' DNA-binding domain"/>
    <property type="match status" value="1"/>
</dbReference>
<reference evidence="5" key="1">
    <citation type="journal article" date="2020" name="mSystems">
        <title>Genome- and Community-Level Interaction Insights into Carbon Utilization and Element Cycling Functions of Hydrothermarchaeota in Hydrothermal Sediment.</title>
        <authorList>
            <person name="Zhou Z."/>
            <person name="Liu Y."/>
            <person name="Xu W."/>
            <person name="Pan J."/>
            <person name="Luo Z.H."/>
            <person name="Li M."/>
        </authorList>
    </citation>
    <scope>NUCLEOTIDE SEQUENCE [LARGE SCALE GENOMIC DNA]</scope>
    <source>
        <strain evidence="5">SpSt-767</strain>
    </source>
</reference>
<accession>A0A7V6A3Q2</accession>
<dbReference type="GO" id="GO:0003677">
    <property type="term" value="F:DNA binding"/>
    <property type="evidence" value="ECO:0007669"/>
    <property type="project" value="UniProtKB-KW"/>
</dbReference>
<dbReference type="CDD" id="cd00090">
    <property type="entry name" value="HTH_ARSR"/>
    <property type="match status" value="1"/>
</dbReference>
<sequence>MGLDKELALVLKALAAPARISLVRLLKDRALCVGALAKKLGITPGAVSQHLGILKEAGLVEAEKRGYFMHYRLNPQTLARWKENLEQFLTAPTDSEPCIFIKQGGGTMCTCKSECQKPEELKGKPEECSADQIKKCHGEVSEHPCLSPQKK</sequence>
<organism evidence="5">
    <name type="scientific">Desulfobacca acetoxidans</name>
    <dbReference type="NCBI Taxonomy" id="60893"/>
    <lineage>
        <taxon>Bacteria</taxon>
        <taxon>Pseudomonadati</taxon>
        <taxon>Thermodesulfobacteriota</taxon>
        <taxon>Desulfobaccia</taxon>
        <taxon>Desulfobaccales</taxon>
        <taxon>Desulfobaccaceae</taxon>
        <taxon>Desulfobacca</taxon>
    </lineage>
</organism>
<dbReference type="PRINTS" id="PR00778">
    <property type="entry name" value="HTHARSR"/>
</dbReference>
<keyword evidence="1" id="KW-0805">Transcription regulation</keyword>
<dbReference type="SMART" id="SM00418">
    <property type="entry name" value="HTH_ARSR"/>
    <property type="match status" value="1"/>
</dbReference>
<evidence type="ECO:0000256" key="2">
    <source>
        <dbReference type="ARBA" id="ARBA00023125"/>
    </source>
</evidence>
<feature type="domain" description="HTH arsR-type" evidence="4">
    <location>
        <begin position="1"/>
        <end position="93"/>
    </location>
</feature>
<dbReference type="PANTHER" id="PTHR33154">
    <property type="entry name" value="TRANSCRIPTIONAL REGULATOR, ARSR FAMILY"/>
    <property type="match status" value="1"/>
</dbReference>
<dbReference type="Gene3D" id="1.10.10.10">
    <property type="entry name" value="Winged helix-like DNA-binding domain superfamily/Winged helix DNA-binding domain"/>
    <property type="match status" value="1"/>
</dbReference>
<dbReference type="Pfam" id="PF01022">
    <property type="entry name" value="HTH_5"/>
    <property type="match status" value="1"/>
</dbReference>
<dbReference type="InterPro" id="IPR011991">
    <property type="entry name" value="ArsR-like_HTH"/>
</dbReference>
<dbReference type="InterPro" id="IPR036388">
    <property type="entry name" value="WH-like_DNA-bd_sf"/>
</dbReference>